<dbReference type="EC" id="2.7.4.25" evidence="8"/>
<evidence type="ECO:0000256" key="3">
    <source>
        <dbReference type="ARBA" id="ARBA00022741"/>
    </source>
</evidence>
<dbReference type="GO" id="GO:0036431">
    <property type="term" value="F:dCMP kinase activity"/>
    <property type="evidence" value="ECO:0007669"/>
    <property type="project" value="InterPro"/>
</dbReference>
<dbReference type="InterPro" id="IPR003136">
    <property type="entry name" value="Cytidylate_kin"/>
</dbReference>
<evidence type="ECO:0000256" key="2">
    <source>
        <dbReference type="ARBA" id="ARBA00022679"/>
    </source>
</evidence>
<dbReference type="SUPFAM" id="SSF52540">
    <property type="entry name" value="P-loop containing nucleoside triphosphate hydrolases"/>
    <property type="match status" value="1"/>
</dbReference>
<evidence type="ECO:0000256" key="7">
    <source>
        <dbReference type="ARBA" id="ARBA00048478"/>
    </source>
</evidence>
<dbReference type="Proteomes" id="UP000233654">
    <property type="component" value="Unassembled WGS sequence"/>
</dbReference>
<evidence type="ECO:0000256" key="5">
    <source>
        <dbReference type="ARBA" id="ARBA00022840"/>
    </source>
</evidence>
<accession>A0A2N3G5M3</accession>
<keyword evidence="5 8" id="KW-0067">ATP-binding</keyword>
<keyword evidence="8" id="KW-0963">Cytoplasm</keyword>
<dbReference type="EMBL" id="PHEX01000037">
    <property type="protein sequence ID" value="PKQ28016.1"/>
    <property type="molecule type" value="Genomic_DNA"/>
</dbReference>
<feature type="domain" description="Cytidylate kinase" evidence="9">
    <location>
        <begin position="12"/>
        <end position="226"/>
    </location>
</feature>
<dbReference type="PANTHER" id="PTHR21299">
    <property type="entry name" value="CYTIDYLATE KINASE/PANTOATE-BETA-ALANINE LIGASE"/>
    <property type="match status" value="1"/>
</dbReference>
<gene>
    <name evidence="8" type="primary">cmk</name>
    <name evidence="10" type="ORF">CVT63_04920</name>
</gene>
<comment type="caution">
    <text evidence="10">The sequence shown here is derived from an EMBL/GenBank/DDBJ whole genome shotgun (WGS) entry which is preliminary data.</text>
</comment>
<dbReference type="Pfam" id="PF02224">
    <property type="entry name" value="Cytidylate_kin"/>
    <property type="match status" value="1"/>
</dbReference>
<dbReference type="GO" id="GO:0015949">
    <property type="term" value="P:nucleobase-containing small molecule interconversion"/>
    <property type="evidence" value="ECO:0007669"/>
    <property type="project" value="TreeGrafter"/>
</dbReference>
<dbReference type="PANTHER" id="PTHR21299:SF2">
    <property type="entry name" value="CYTIDYLATE KINASE"/>
    <property type="match status" value="1"/>
</dbReference>
<organism evidence="10 11">
    <name type="scientific">Candidatus Anoxymicrobium japonicum</name>
    <dbReference type="NCBI Taxonomy" id="2013648"/>
    <lineage>
        <taxon>Bacteria</taxon>
        <taxon>Bacillati</taxon>
        <taxon>Actinomycetota</taxon>
        <taxon>Candidatus Geothermincolia</taxon>
        <taxon>Candidatus Geothermincolales</taxon>
        <taxon>Candidatus Anoxymicrobiaceae</taxon>
        <taxon>Candidatus Anoxymicrobium</taxon>
    </lineage>
</organism>
<dbReference type="GO" id="GO:0036430">
    <property type="term" value="F:CMP kinase activity"/>
    <property type="evidence" value="ECO:0007669"/>
    <property type="project" value="RHEA"/>
</dbReference>
<dbReference type="GO" id="GO:0005829">
    <property type="term" value="C:cytosol"/>
    <property type="evidence" value="ECO:0007669"/>
    <property type="project" value="TreeGrafter"/>
</dbReference>
<dbReference type="NCBIfam" id="TIGR00017">
    <property type="entry name" value="cmk"/>
    <property type="match status" value="1"/>
</dbReference>
<keyword evidence="4 8" id="KW-0418">Kinase</keyword>
<dbReference type="GO" id="GO:0005524">
    <property type="term" value="F:ATP binding"/>
    <property type="evidence" value="ECO:0007669"/>
    <property type="project" value="UniProtKB-UniRule"/>
</dbReference>
<comment type="catalytic activity">
    <reaction evidence="7 8">
        <text>CMP + ATP = CDP + ADP</text>
        <dbReference type="Rhea" id="RHEA:11600"/>
        <dbReference type="ChEBI" id="CHEBI:30616"/>
        <dbReference type="ChEBI" id="CHEBI:58069"/>
        <dbReference type="ChEBI" id="CHEBI:60377"/>
        <dbReference type="ChEBI" id="CHEBI:456216"/>
        <dbReference type="EC" id="2.7.4.25"/>
    </reaction>
</comment>
<proteinExistence type="inferred from homology"/>
<protein>
    <recommendedName>
        <fullName evidence="8">Cytidylate kinase</fullName>
        <shortName evidence="8">CK</shortName>
        <ecNumber evidence="8">2.7.4.25</ecNumber>
    </recommendedName>
    <alternativeName>
        <fullName evidence="8">Cytidine monophosphate kinase</fullName>
        <shortName evidence="8">CMP kinase</shortName>
    </alternativeName>
</protein>
<keyword evidence="3 8" id="KW-0547">Nucleotide-binding</keyword>
<evidence type="ECO:0000259" key="9">
    <source>
        <dbReference type="Pfam" id="PF02224"/>
    </source>
</evidence>
<keyword evidence="2 8" id="KW-0808">Transferase</keyword>
<dbReference type="InterPro" id="IPR011994">
    <property type="entry name" value="Cytidylate_kinase_dom"/>
</dbReference>
<dbReference type="Gene3D" id="3.40.50.300">
    <property type="entry name" value="P-loop containing nucleotide triphosphate hydrolases"/>
    <property type="match status" value="1"/>
</dbReference>
<evidence type="ECO:0000256" key="1">
    <source>
        <dbReference type="ARBA" id="ARBA00009427"/>
    </source>
</evidence>
<name>A0A2N3G5M3_9ACTN</name>
<evidence type="ECO:0000256" key="6">
    <source>
        <dbReference type="ARBA" id="ARBA00047615"/>
    </source>
</evidence>
<comment type="subcellular location">
    <subcellularLocation>
        <location evidence="8">Cytoplasm</location>
    </subcellularLocation>
</comment>
<sequence>MDAGSSKEQISIAIDGPAASGKSTVALLLSRRFGISLVNSGSMYRAVTLMALERGVSADDEVALQGIASDVAAAFRFEICDGDTPRVFLREREITGDIRSAEVGDMVSCVSESPVVREEMVRLQRRLAAGAGAVVEGRDIGATVLPDADVKVYLEASQSERARRRFAELRDRGVTVAREQVRCEIEKRDRIDSLRDVSPLRMAPDAILIDTENKTISEVVDEIVGIMSDKQITC</sequence>
<comment type="catalytic activity">
    <reaction evidence="6 8">
        <text>dCMP + ATP = dCDP + ADP</text>
        <dbReference type="Rhea" id="RHEA:25094"/>
        <dbReference type="ChEBI" id="CHEBI:30616"/>
        <dbReference type="ChEBI" id="CHEBI:57566"/>
        <dbReference type="ChEBI" id="CHEBI:58593"/>
        <dbReference type="ChEBI" id="CHEBI:456216"/>
        <dbReference type="EC" id="2.7.4.25"/>
    </reaction>
</comment>
<dbReference type="GO" id="GO:0006220">
    <property type="term" value="P:pyrimidine nucleotide metabolic process"/>
    <property type="evidence" value="ECO:0007669"/>
    <property type="project" value="UniProtKB-UniRule"/>
</dbReference>
<evidence type="ECO:0000313" key="10">
    <source>
        <dbReference type="EMBL" id="PKQ28016.1"/>
    </source>
</evidence>
<dbReference type="CDD" id="cd02020">
    <property type="entry name" value="CMPK"/>
    <property type="match status" value="1"/>
</dbReference>
<dbReference type="HAMAP" id="MF_00238">
    <property type="entry name" value="Cytidyl_kinase_type1"/>
    <property type="match status" value="1"/>
</dbReference>
<evidence type="ECO:0000256" key="8">
    <source>
        <dbReference type="HAMAP-Rule" id="MF_00238"/>
    </source>
</evidence>
<feature type="binding site" evidence="8">
    <location>
        <begin position="16"/>
        <end position="24"/>
    </location>
    <ligand>
        <name>ATP</name>
        <dbReference type="ChEBI" id="CHEBI:30616"/>
    </ligand>
</feature>
<reference evidence="10 11" key="1">
    <citation type="journal article" date="2017" name="ISME J.">
        <title>Potential for microbial H2 and metal transformations associated with novel bacteria and archaea in deep terrestrial subsurface sediments.</title>
        <authorList>
            <person name="Hernsdorf A.W."/>
            <person name="Amano Y."/>
            <person name="Miyakawa K."/>
            <person name="Ise K."/>
            <person name="Suzuki Y."/>
            <person name="Anantharaman K."/>
            <person name="Probst A."/>
            <person name="Burstein D."/>
            <person name="Thomas B.C."/>
            <person name="Banfield J.F."/>
        </authorList>
    </citation>
    <scope>NUCLEOTIDE SEQUENCE [LARGE SCALE GENOMIC DNA]</scope>
    <source>
        <strain evidence="10">HGW-Actinobacteria-3</strain>
    </source>
</reference>
<comment type="similarity">
    <text evidence="1 8">Belongs to the cytidylate kinase family. Type 1 subfamily.</text>
</comment>
<dbReference type="InterPro" id="IPR027417">
    <property type="entry name" value="P-loop_NTPase"/>
</dbReference>
<dbReference type="AlphaFoldDB" id="A0A2N3G5M3"/>
<evidence type="ECO:0000313" key="11">
    <source>
        <dbReference type="Proteomes" id="UP000233654"/>
    </source>
</evidence>
<evidence type="ECO:0000256" key="4">
    <source>
        <dbReference type="ARBA" id="ARBA00022777"/>
    </source>
</evidence>